<dbReference type="CDD" id="cd05233">
    <property type="entry name" value="SDR_c"/>
    <property type="match status" value="1"/>
</dbReference>
<dbReference type="SUPFAM" id="SSF51735">
    <property type="entry name" value="NAD(P)-binding Rossmann-fold domains"/>
    <property type="match status" value="1"/>
</dbReference>
<dbReference type="NCBIfam" id="NF005559">
    <property type="entry name" value="PRK07231.1"/>
    <property type="match status" value="1"/>
</dbReference>
<accession>A0ABP8NZT2</accession>
<dbReference type="PRINTS" id="PR00080">
    <property type="entry name" value="SDRFAMILY"/>
</dbReference>
<dbReference type="PANTHER" id="PTHR43639:SF1">
    <property type="entry name" value="SHORT-CHAIN DEHYDROGENASE_REDUCTASE FAMILY PROTEIN"/>
    <property type="match status" value="1"/>
</dbReference>
<protein>
    <submittedName>
        <fullName evidence="3">Glucose 1-dehydrogenase</fullName>
    </submittedName>
</protein>
<evidence type="ECO:0000256" key="1">
    <source>
        <dbReference type="ARBA" id="ARBA00006484"/>
    </source>
</evidence>
<dbReference type="Pfam" id="PF13561">
    <property type="entry name" value="adh_short_C2"/>
    <property type="match status" value="1"/>
</dbReference>
<dbReference type="PANTHER" id="PTHR43639">
    <property type="entry name" value="OXIDOREDUCTASE, SHORT-CHAIN DEHYDROGENASE/REDUCTASE FAMILY (AFU_ORTHOLOGUE AFUA_5G02870)"/>
    <property type="match status" value="1"/>
</dbReference>
<name>A0ABP8NZT2_9NOCA</name>
<comment type="similarity">
    <text evidence="1">Belongs to the short-chain dehydrogenases/reductases (SDR) family.</text>
</comment>
<dbReference type="Gene3D" id="3.40.50.720">
    <property type="entry name" value="NAD(P)-binding Rossmann-like Domain"/>
    <property type="match status" value="1"/>
</dbReference>
<sequence length="258" mass="27018">MSEHTLDSTPLAGKVALVTGGSRGLGRQMVRAFARAGADVAIVSRKLDACEALAKEIEADTGRRAVGFSCHMGEWDAQERLADLVQAEFGRIDILVNNAGIAPVYPSLSEVSEALYDKVFDVNTKGAFRLMAVIAPRMAAAGGGSIVNISSIATKRPMPSELPYAAAKSALEIMTMGFAQEYGPSVRVNAILPGAFDTDIAAGWDPDVVAKEMSHLPAGRIGRPDEIVGAVLYLAGPSANYTTGVLLPVDGGRTAMGR</sequence>
<dbReference type="InterPro" id="IPR002347">
    <property type="entry name" value="SDR_fam"/>
</dbReference>
<dbReference type="InterPro" id="IPR020904">
    <property type="entry name" value="Sc_DH/Rdtase_CS"/>
</dbReference>
<dbReference type="Proteomes" id="UP001501183">
    <property type="component" value="Unassembled WGS sequence"/>
</dbReference>
<dbReference type="RefSeq" id="WP_345344870.1">
    <property type="nucleotide sequence ID" value="NZ_BAABFB010000036.1"/>
</dbReference>
<evidence type="ECO:0000313" key="4">
    <source>
        <dbReference type="Proteomes" id="UP001501183"/>
    </source>
</evidence>
<evidence type="ECO:0000256" key="2">
    <source>
        <dbReference type="ARBA" id="ARBA00023002"/>
    </source>
</evidence>
<dbReference type="EMBL" id="BAABFB010000036">
    <property type="protein sequence ID" value="GAA4478834.1"/>
    <property type="molecule type" value="Genomic_DNA"/>
</dbReference>
<dbReference type="PRINTS" id="PR00081">
    <property type="entry name" value="GDHRDH"/>
</dbReference>
<evidence type="ECO:0000313" key="3">
    <source>
        <dbReference type="EMBL" id="GAA4478834.1"/>
    </source>
</evidence>
<proteinExistence type="inferred from homology"/>
<dbReference type="InterPro" id="IPR036291">
    <property type="entry name" value="NAD(P)-bd_dom_sf"/>
</dbReference>
<gene>
    <name evidence="3" type="ORF">GCM10023094_23070</name>
</gene>
<comment type="caution">
    <text evidence="3">The sequence shown here is derived from an EMBL/GenBank/DDBJ whole genome shotgun (WGS) entry which is preliminary data.</text>
</comment>
<keyword evidence="2" id="KW-0560">Oxidoreductase</keyword>
<reference evidence="4" key="1">
    <citation type="journal article" date="2019" name="Int. J. Syst. Evol. Microbiol.">
        <title>The Global Catalogue of Microorganisms (GCM) 10K type strain sequencing project: providing services to taxonomists for standard genome sequencing and annotation.</title>
        <authorList>
            <consortium name="The Broad Institute Genomics Platform"/>
            <consortium name="The Broad Institute Genome Sequencing Center for Infectious Disease"/>
            <person name="Wu L."/>
            <person name="Ma J."/>
        </authorList>
    </citation>
    <scope>NUCLEOTIDE SEQUENCE [LARGE SCALE GENOMIC DNA]</scope>
    <source>
        <strain evidence="4">JCM 32206</strain>
    </source>
</reference>
<dbReference type="PROSITE" id="PS00061">
    <property type="entry name" value="ADH_SHORT"/>
    <property type="match status" value="1"/>
</dbReference>
<organism evidence="3 4">
    <name type="scientific">Rhodococcus olei</name>
    <dbReference type="NCBI Taxonomy" id="2161675"/>
    <lineage>
        <taxon>Bacteria</taxon>
        <taxon>Bacillati</taxon>
        <taxon>Actinomycetota</taxon>
        <taxon>Actinomycetes</taxon>
        <taxon>Mycobacteriales</taxon>
        <taxon>Nocardiaceae</taxon>
        <taxon>Rhodococcus</taxon>
    </lineage>
</organism>
<keyword evidence="4" id="KW-1185">Reference proteome</keyword>